<dbReference type="EMBL" id="BTSX01000003">
    <property type="protein sequence ID" value="GMS89938.1"/>
    <property type="molecule type" value="Genomic_DNA"/>
</dbReference>
<feature type="non-terminal residue" evidence="2">
    <location>
        <position position="1"/>
    </location>
</feature>
<dbReference type="AlphaFoldDB" id="A0AAV5TAT8"/>
<evidence type="ECO:0000313" key="3">
    <source>
        <dbReference type="Proteomes" id="UP001432027"/>
    </source>
</evidence>
<organism evidence="2 3">
    <name type="scientific">Pristionchus entomophagus</name>
    <dbReference type="NCBI Taxonomy" id="358040"/>
    <lineage>
        <taxon>Eukaryota</taxon>
        <taxon>Metazoa</taxon>
        <taxon>Ecdysozoa</taxon>
        <taxon>Nematoda</taxon>
        <taxon>Chromadorea</taxon>
        <taxon>Rhabditida</taxon>
        <taxon>Rhabditina</taxon>
        <taxon>Diplogasteromorpha</taxon>
        <taxon>Diplogasteroidea</taxon>
        <taxon>Neodiplogasteridae</taxon>
        <taxon>Pristionchus</taxon>
    </lineage>
</organism>
<gene>
    <name evidence="2" type="ORF">PENTCL1PPCAC_12113</name>
</gene>
<keyword evidence="3" id="KW-1185">Reference proteome</keyword>
<accession>A0AAV5TAT8</accession>
<feature type="chain" id="PRO_5043988935" evidence="1">
    <location>
        <begin position="22"/>
        <end position="108"/>
    </location>
</feature>
<name>A0AAV5TAT8_9BILA</name>
<reference evidence="2" key="1">
    <citation type="submission" date="2023-10" db="EMBL/GenBank/DDBJ databases">
        <title>Genome assembly of Pristionchus species.</title>
        <authorList>
            <person name="Yoshida K."/>
            <person name="Sommer R.J."/>
        </authorList>
    </citation>
    <scope>NUCLEOTIDE SEQUENCE</scope>
    <source>
        <strain evidence="2">RS0144</strain>
    </source>
</reference>
<protein>
    <submittedName>
        <fullName evidence="2">Uncharacterized protein</fullName>
    </submittedName>
</protein>
<keyword evidence="1" id="KW-0732">Signal</keyword>
<dbReference type="Proteomes" id="UP001432027">
    <property type="component" value="Unassembled WGS sequence"/>
</dbReference>
<sequence>LPCGRMLVFLLFLLSANLASSFNPHALIHSNKPLNPYNNAHRDYFDTMINGVPRHCYWSGTSPICNGVCEGDHDETDRKDTIDPYNPHFGAPCFGQSTKALCCSKIKH</sequence>
<evidence type="ECO:0000313" key="2">
    <source>
        <dbReference type="EMBL" id="GMS89938.1"/>
    </source>
</evidence>
<comment type="caution">
    <text evidence="2">The sequence shown here is derived from an EMBL/GenBank/DDBJ whole genome shotgun (WGS) entry which is preliminary data.</text>
</comment>
<proteinExistence type="predicted"/>
<feature type="signal peptide" evidence="1">
    <location>
        <begin position="1"/>
        <end position="21"/>
    </location>
</feature>
<evidence type="ECO:0000256" key="1">
    <source>
        <dbReference type="SAM" id="SignalP"/>
    </source>
</evidence>